<proteinExistence type="predicted"/>
<accession>A0ABW2ZSE6</accession>
<feature type="chain" id="PRO_5045575476" evidence="6">
    <location>
        <begin position="24"/>
        <end position="219"/>
    </location>
</feature>
<evidence type="ECO:0000256" key="6">
    <source>
        <dbReference type="SAM" id="SignalP"/>
    </source>
</evidence>
<evidence type="ECO:0000313" key="8">
    <source>
        <dbReference type="EMBL" id="MFD0781496.1"/>
    </source>
</evidence>
<feature type="domain" description="Gram-positive cocci surface proteins LPxTG" evidence="7">
    <location>
        <begin position="184"/>
        <end position="219"/>
    </location>
</feature>
<evidence type="ECO:0000256" key="5">
    <source>
        <dbReference type="SAM" id="Phobius"/>
    </source>
</evidence>
<reference evidence="9" key="1">
    <citation type="journal article" date="2019" name="Int. J. Syst. Evol. Microbiol.">
        <title>The Global Catalogue of Microorganisms (GCM) 10K type strain sequencing project: providing services to taxonomists for standard genome sequencing and annotation.</title>
        <authorList>
            <consortium name="The Broad Institute Genomics Platform"/>
            <consortium name="The Broad Institute Genome Sequencing Center for Infectious Disease"/>
            <person name="Wu L."/>
            <person name="Ma J."/>
        </authorList>
    </citation>
    <scope>NUCLEOTIDE SEQUENCE [LARGE SCALE GENOMIC DNA]</scope>
    <source>
        <strain evidence="9">CCUG 50754</strain>
    </source>
</reference>
<dbReference type="PROSITE" id="PS50847">
    <property type="entry name" value="GRAM_POS_ANCHORING"/>
    <property type="match status" value="1"/>
</dbReference>
<feature type="transmembrane region" description="Helical" evidence="5">
    <location>
        <begin position="192"/>
        <end position="214"/>
    </location>
</feature>
<dbReference type="InterPro" id="IPR019931">
    <property type="entry name" value="LPXTG_anchor"/>
</dbReference>
<feature type="signal peptide" evidence="6">
    <location>
        <begin position="1"/>
        <end position="23"/>
    </location>
</feature>
<dbReference type="NCBIfam" id="TIGR01167">
    <property type="entry name" value="LPXTG_anchor"/>
    <property type="match status" value="1"/>
</dbReference>
<keyword evidence="4" id="KW-0572">Peptidoglycan-anchor</keyword>
<dbReference type="Pfam" id="PF00746">
    <property type="entry name" value="Gram_pos_anchor"/>
    <property type="match status" value="1"/>
</dbReference>
<organism evidence="8 9">
    <name type="scientific">Microbacterium koreense</name>
    <dbReference type="NCBI Taxonomy" id="323761"/>
    <lineage>
        <taxon>Bacteria</taxon>
        <taxon>Bacillati</taxon>
        <taxon>Actinomycetota</taxon>
        <taxon>Actinomycetes</taxon>
        <taxon>Micrococcales</taxon>
        <taxon>Microbacteriaceae</taxon>
        <taxon>Microbacterium</taxon>
    </lineage>
</organism>
<dbReference type="Proteomes" id="UP001597042">
    <property type="component" value="Unassembled WGS sequence"/>
</dbReference>
<keyword evidence="3 6" id="KW-0732">Signal</keyword>
<keyword evidence="5" id="KW-0472">Membrane</keyword>
<dbReference type="RefSeq" id="WP_378751901.1">
    <property type="nucleotide sequence ID" value="NZ_JBHSSV010000007.1"/>
</dbReference>
<evidence type="ECO:0000256" key="3">
    <source>
        <dbReference type="ARBA" id="ARBA00022729"/>
    </source>
</evidence>
<keyword evidence="5" id="KW-1133">Transmembrane helix</keyword>
<protein>
    <submittedName>
        <fullName evidence="8">LPXTG cell wall anchor domain-containing protein</fullName>
    </submittedName>
</protein>
<evidence type="ECO:0000256" key="1">
    <source>
        <dbReference type="ARBA" id="ARBA00022512"/>
    </source>
</evidence>
<gene>
    <name evidence="8" type="ORF">ACFQZV_09340</name>
</gene>
<keyword evidence="5" id="KW-0812">Transmembrane</keyword>
<evidence type="ECO:0000256" key="4">
    <source>
        <dbReference type="ARBA" id="ARBA00023088"/>
    </source>
</evidence>
<keyword evidence="1" id="KW-0134">Cell wall</keyword>
<dbReference type="EMBL" id="JBHTIM010000001">
    <property type="protein sequence ID" value="MFD0781496.1"/>
    <property type="molecule type" value="Genomic_DNA"/>
</dbReference>
<evidence type="ECO:0000256" key="2">
    <source>
        <dbReference type="ARBA" id="ARBA00022525"/>
    </source>
</evidence>
<keyword evidence="2" id="KW-0964">Secreted</keyword>
<evidence type="ECO:0000259" key="7">
    <source>
        <dbReference type="PROSITE" id="PS50847"/>
    </source>
</evidence>
<comment type="caution">
    <text evidence="8">The sequence shown here is derived from an EMBL/GenBank/DDBJ whole genome shotgun (WGS) entry which is preliminary data.</text>
</comment>
<keyword evidence="9" id="KW-1185">Reference proteome</keyword>
<sequence>MRRIVLTSAIAAALLISSPFAAAAVEDNEGYTPVTPSSPSLAGSTVQADCQNDVPWISYNVQLVDPDAQVTSTTAYLVMTNGAQTHEIELGQLQDNRLSGSILWPGASVTDGVADGWPGWTRDAAGEWVETDGNFRWTRGDISASIRVNPELQVRLAYPEATADCYAGPRDEFELPLTDGGAQLPATGMDAVVLPAAIVGGVALVTGGALLFAYKRRRA</sequence>
<evidence type="ECO:0000313" key="9">
    <source>
        <dbReference type="Proteomes" id="UP001597042"/>
    </source>
</evidence>
<name>A0ABW2ZSE6_9MICO</name>